<comment type="subcellular location">
    <subcellularLocation>
        <location evidence="2">Nucleus</location>
    </subcellularLocation>
</comment>
<evidence type="ECO:0000256" key="1">
    <source>
        <dbReference type="ARBA" id="ARBA00001968"/>
    </source>
</evidence>
<dbReference type="AlphaFoldDB" id="A0AAN7QAZ3"/>
<dbReference type="Proteomes" id="UP001353858">
    <property type="component" value="Unassembled WGS sequence"/>
</dbReference>
<protein>
    <recommendedName>
        <fullName evidence="8">DDE Tnp4 domain-containing protein</fullName>
    </recommendedName>
</protein>
<dbReference type="EMBL" id="JARPUR010000001">
    <property type="protein sequence ID" value="KAK4885935.1"/>
    <property type="molecule type" value="Genomic_DNA"/>
</dbReference>
<evidence type="ECO:0000256" key="2">
    <source>
        <dbReference type="ARBA" id="ARBA00004123"/>
    </source>
</evidence>
<keyword evidence="7" id="KW-0539">Nucleus</keyword>
<comment type="caution">
    <text evidence="9">The sequence shown here is derived from an EMBL/GenBank/DDBJ whole genome shotgun (WGS) entry which is preliminary data.</text>
</comment>
<dbReference type="GO" id="GO:0046872">
    <property type="term" value="F:metal ion binding"/>
    <property type="evidence" value="ECO:0007669"/>
    <property type="project" value="UniProtKB-KW"/>
</dbReference>
<dbReference type="InterPro" id="IPR045249">
    <property type="entry name" value="HARBI1-like"/>
</dbReference>
<dbReference type="InterPro" id="IPR027806">
    <property type="entry name" value="HARBI1_dom"/>
</dbReference>
<organism evidence="9 10">
    <name type="scientific">Aquatica leii</name>
    <dbReference type="NCBI Taxonomy" id="1421715"/>
    <lineage>
        <taxon>Eukaryota</taxon>
        <taxon>Metazoa</taxon>
        <taxon>Ecdysozoa</taxon>
        <taxon>Arthropoda</taxon>
        <taxon>Hexapoda</taxon>
        <taxon>Insecta</taxon>
        <taxon>Pterygota</taxon>
        <taxon>Neoptera</taxon>
        <taxon>Endopterygota</taxon>
        <taxon>Coleoptera</taxon>
        <taxon>Polyphaga</taxon>
        <taxon>Elateriformia</taxon>
        <taxon>Elateroidea</taxon>
        <taxon>Lampyridae</taxon>
        <taxon>Luciolinae</taxon>
        <taxon>Aquatica</taxon>
    </lineage>
</organism>
<keyword evidence="5" id="KW-0479">Metal-binding</keyword>
<evidence type="ECO:0000313" key="9">
    <source>
        <dbReference type="EMBL" id="KAK4885935.1"/>
    </source>
</evidence>
<dbReference type="GO" id="GO:0005634">
    <property type="term" value="C:nucleus"/>
    <property type="evidence" value="ECO:0007669"/>
    <property type="project" value="UniProtKB-SubCell"/>
</dbReference>
<evidence type="ECO:0000256" key="3">
    <source>
        <dbReference type="ARBA" id="ARBA00006958"/>
    </source>
</evidence>
<name>A0AAN7QAZ3_9COLE</name>
<keyword evidence="6" id="KW-0378">Hydrolase</keyword>
<dbReference type="PANTHER" id="PTHR22930:SF289">
    <property type="entry name" value="DDE TNP4 DOMAIN-CONTAINING PROTEIN-RELATED"/>
    <property type="match status" value="1"/>
</dbReference>
<comment type="similarity">
    <text evidence="3">Belongs to the HARBI1 family.</text>
</comment>
<evidence type="ECO:0000256" key="5">
    <source>
        <dbReference type="ARBA" id="ARBA00022723"/>
    </source>
</evidence>
<dbReference type="GO" id="GO:0016787">
    <property type="term" value="F:hydrolase activity"/>
    <property type="evidence" value="ECO:0007669"/>
    <property type="project" value="UniProtKB-KW"/>
</dbReference>
<sequence>MELENLLNLVLLQQLNELNERHQENVRRRQLRDRTNPFEMTEELFIKYFRLSKDTTLQLINSLRPHLQSQRSTAVPVELKVLTALSFFGYGSYQRCVGCSYNLALHQTTVSKIIGEVSDAIVTNLLPQSVIFPRTEEQRNLVKERFYQQFAIPGVIGAIDCTHIAIVAPATNDPLRPGIAYYNRKGFYSINVQMICDANLKILDCNARFPGSSHDSAIWSLSSIKRYLQQNYNEDEVRSTWLIAFGVLKQRFRCLIKHRTLHYHPLRAGKIIYSCVVLHNMALTQNVPLPDDDVEPDPDMHQNGNCENESMYGHVDVLAEGRRIRSELIRRYFQ</sequence>
<feature type="domain" description="DDE Tnp4" evidence="8">
    <location>
        <begin position="159"/>
        <end position="231"/>
    </location>
</feature>
<reference evidence="10" key="1">
    <citation type="submission" date="2023-01" db="EMBL/GenBank/DDBJ databases">
        <title>Key to firefly adult light organ development and bioluminescence: homeobox transcription factors regulate luciferase expression and transportation to peroxisome.</title>
        <authorList>
            <person name="Fu X."/>
        </authorList>
    </citation>
    <scope>NUCLEOTIDE SEQUENCE [LARGE SCALE GENOMIC DNA]</scope>
</reference>
<keyword evidence="10" id="KW-1185">Reference proteome</keyword>
<keyword evidence="4" id="KW-0540">Nuclease</keyword>
<dbReference type="GO" id="GO:0004518">
    <property type="term" value="F:nuclease activity"/>
    <property type="evidence" value="ECO:0007669"/>
    <property type="project" value="UniProtKB-KW"/>
</dbReference>
<evidence type="ECO:0000259" key="8">
    <source>
        <dbReference type="Pfam" id="PF13359"/>
    </source>
</evidence>
<evidence type="ECO:0000256" key="6">
    <source>
        <dbReference type="ARBA" id="ARBA00022801"/>
    </source>
</evidence>
<comment type="cofactor">
    <cofactor evidence="1">
        <name>a divalent metal cation</name>
        <dbReference type="ChEBI" id="CHEBI:60240"/>
    </cofactor>
</comment>
<dbReference type="Pfam" id="PF13359">
    <property type="entry name" value="DDE_Tnp_4"/>
    <property type="match status" value="1"/>
</dbReference>
<gene>
    <name evidence="9" type="ORF">RN001_002206</name>
</gene>
<accession>A0AAN7QAZ3</accession>
<evidence type="ECO:0000256" key="7">
    <source>
        <dbReference type="ARBA" id="ARBA00023242"/>
    </source>
</evidence>
<evidence type="ECO:0000256" key="4">
    <source>
        <dbReference type="ARBA" id="ARBA00022722"/>
    </source>
</evidence>
<dbReference type="PANTHER" id="PTHR22930">
    <property type="match status" value="1"/>
</dbReference>
<evidence type="ECO:0000313" key="10">
    <source>
        <dbReference type="Proteomes" id="UP001353858"/>
    </source>
</evidence>
<proteinExistence type="inferred from homology"/>